<protein>
    <recommendedName>
        <fullName evidence="1">D-inositol 3-phosphate glycosyltransferase</fullName>
    </recommendedName>
</protein>
<evidence type="ECO:0000259" key="5">
    <source>
        <dbReference type="Pfam" id="PF13439"/>
    </source>
</evidence>
<keyword evidence="2" id="KW-0328">Glycosyltransferase</keyword>
<evidence type="ECO:0000259" key="4">
    <source>
        <dbReference type="Pfam" id="PF00534"/>
    </source>
</evidence>
<keyword evidence="3" id="KW-0808">Transferase</keyword>
<gene>
    <name evidence="6" type="ORF">HGA02_08020</name>
</gene>
<dbReference type="EMBL" id="JAAXOY010000156">
    <property type="protein sequence ID" value="NKY39474.1"/>
    <property type="molecule type" value="Genomic_DNA"/>
</dbReference>
<accession>A0ABX1JYX1</accession>
<dbReference type="RefSeq" id="WP_168678582.1">
    <property type="nucleotide sequence ID" value="NZ_JAAXOY010000156.1"/>
</dbReference>
<dbReference type="InterPro" id="IPR028098">
    <property type="entry name" value="Glyco_trans_4-like_N"/>
</dbReference>
<dbReference type="Pfam" id="PF13439">
    <property type="entry name" value="Glyco_transf_4"/>
    <property type="match status" value="1"/>
</dbReference>
<dbReference type="InterPro" id="IPR050194">
    <property type="entry name" value="Glycosyltransferase_grp1"/>
</dbReference>
<comment type="caution">
    <text evidence="6">The sequence shown here is derived from an EMBL/GenBank/DDBJ whole genome shotgun (WGS) entry which is preliminary data.</text>
</comment>
<evidence type="ECO:0000256" key="3">
    <source>
        <dbReference type="ARBA" id="ARBA00022679"/>
    </source>
</evidence>
<dbReference type="PANTHER" id="PTHR45947:SF3">
    <property type="entry name" value="SULFOQUINOVOSYL TRANSFERASE SQD2"/>
    <property type="match status" value="1"/>
</dbReference>
<organism evidence="6 7">
    <name type="scientific">Cellulomonas septica</name>
    <dbReference type="NCBI Taxonomy" id="285080"/>
    <lineage>
        <taxon>Bacteria</taxon>
        <taxon>Bacillati</taxon>
        <taxon>Actinomycetota</taxon>
        <taxon>Actinomycetes</taxon>
        <taxon>Micrococcales</taxon>
        <taxon>Cellulomonadaceae</taxon>
        <taxon>Cellulomonas</taxon>
    </lineage>
</organism>
<evidence type="ECO:0000313" key="6">
    <source>
        <dbReference type="EMBL" id="NKY39474.1"/>
    </source>
</evidence>
<evidence type="ECO:0000256" key="2">
    <source>
        <dbReference type="ARBA" id="ARBA00022676"/>
    </source>
</evidence>
<evidence type="ECO:0000256" key="1">
    <source>
        <dbReference type="ARBA" id="ARBA00021292"/>
    </source>
</evidence>
<feature type="domain" description="Glycosyl transferase family 1" evidence="4">
    <location>
        <begin position="206"/>
        <end position="339"/>
    </location>
</feature>
<dbReference type="SUPFAM" id="SSF53756">
    <property type="entry name" value="UDP-Glycosyltransferase/glycogen phosphorylase"/>
    <property type="match status" value="1"/>
</dbReference>
<dbReference type="Proteomes" id="UP000777774">
    <property type="component" value="Unassembled WGS sequence"/>
</dbReference>
<sequence>MGGVLVHEWLARTGGSENVFDAMVDAFPDADLLCLWNDVPGRYPGRRLDETWLARTPLRHRKALALPAMPTVWRHRSGHYDWALVSSHAFAHHVSFRDQPRDFAKLVYVHSPARYLWEPDLDVRGAGPAARLAGAPLRALDRARAREITAVAANSRFVAERVRRAWGIDATVVHPPVDVARIRSVPVWADRVTGAEREVLDALPDGFVLGASRLVPYKRLDLVIRAGEASGRPVVIAGSGPERARLGGLAATARVPVTFVDAPSDALLFALYQACAVYVFPAVEDFGIMPVEAMAAGAPVVAGLHGGVTESVVDGVTGACVDLADATELARGVERAVALRGPRVSEGTDRFSGSRFAAEIRAFVASPAVAA</sequence>
<name>A0ABX1JYX1_9CELL</name>
<dbReference type="Pfam" id="PF00534">
    <property type="entry name" value="Glycos_transf_1"/>
    <property type="match status" value="1"/>
</dbReference>
<evidence type="ECO:0000313" key="7">
    <source>
        <dbReference type="Proteomes" id="UP000777774"/>
    </source>
</evidence>
<reference evidence="6 7" key="1">
    <citation type="submission" date="2020-04" db="EMBL/GenBank/DDBJ databases">
        <title>MicrobeNet Type strains.</title>
        <authorList>
            <person name="Nicholson A.C."/>
        </authorList>
    </citation>
    <scope>NUCLEOTIDE SEQUENCE [LARGE SCALE GENOMIC DNA]</scope>
    <source>
        <strain evidence="6 7">ATCC BAA-787</strain>
    </source>
</reference>
<feature type="domain" description="Glycosyltransferase subfamily 4-like N-terminal" evidence="5">
    <location>
        <begin position="14"/>
        <end position="181"/>
    </location>
</feature>
<dbReference type="InterPro" id="IPR001296">
    <property type="entry name" value="Glyco_trans_1"/>
</dbReference>
<proteinExistence type="predicted"/>
<dbReference type="Gene3D" id="3.40.50.2000">
    <property type="entry name" value="Glycogen Phosphorylase B"/>
    <property type="match status" value="2"/>
</dbReference>
<dbReference type="PANTHER" id="PTHR45947">
    <property type="entry name" value="SULFOQUINOVOSYL TRANSFERASE SQD2"/>
    <property type="match status" value="1"/>
</dbReference>
<keyword evidence="7" id="KW-1185">Reference proteome</keyword>